<keyword evidence="2" id="KW-1185">Reference proteome</keyword>
<name>A0A6A5Z5Z1_9PLEO</name>
<evidence type="ECO:0000313" key="1">
    <source>
        <dbReference type="EMBL" id="KAF2113838.1"/>
    </source>
</evidence>
<dbReference type="AlphaFoldDB" id="A0A6A5Z5Z1"/>
<evidence type="ECO:0000313" key="2">
    <source>
        <dbReference type="Proteomes" id="UP000799770"/>
    </source>
</evidence>
<protein>
    <recommendedName>
        <fullName evidence="3">ABM domain-containing protein</fullName>
    </recommendedName>
</protein>
<evidence type="ECO:0008006" key="3">
    <source>
        <dbReference type="Google" id="ProtNLM"/>
    </source>
</evidence>
<sequence length="216" mass="24692">MATSTYLLKPTQIPPELWEKWYIHERLPDLVNSKSAVRATFYKEIAEPTPPGDHPRKCLALYQTKFEECLKTKNYTDLRTTSELFEAKGGANSNGIQDNGDFDARCYELIQEYDPNGVGEISSPLITAVYITPADPEDMDVWYCEEHLAMLSEIPGYQCTLHYRIGRETGLNKSEPENFLALHAFESIEKARESKEYGACWTTAWTKKQLSECKAF</sequence>
<gene>
    <name evidence="1" type="ORF">BDV96DRAFT_648077</name>
</gene>
<reference evidence="1" key="1">
    <citation type="journal article" date="2020" name="Stud. Mycol.">
        <title>101 Dothideomycetes genomes: a test case for predicting lifestyles and emergence of pathogens.</title>
        <authorList>
            <person name="Haridas S."/>
            <person name="Albert R."/>
            <person name="Binder M."/>
            <person name="Bloem J."/>
            <person name="Labutti K."/>
            <person name="Salamov A."/>
            <person name="Andreopoulos B."/>
            <person name="Baker S."/>
            <person name="Barry K."/>
            <person name="Bills G."/>
            <person name="Bluhm B."/>
            <person name="Cannon C."/>
            <person name="Castanera R."/>
            <person name="Culley D."/>
            <person name="Daum C."/>
            <person name="Ezra D."/>
            <person name="Gonzalez J."/>
            <person name="Henrissat B."/>
            <person name="Kuo A."/>
            <person name="Liang C."/>
            <person name="Lipzen A."/>
            <person name="Lutzoni F."/>
            <person name="Magnuson J."/>
            <person name="Mondo S."/>
            <person name="Nolan M."/>
            <person name="Ohm R."/>
            <person name="Pangilinan J."/>
            <person name="Park H.-J."/>
            <person name="Ramirez L."/>
            <person name="Alfaro M."/>
            <person name="Sun H."/>
            <person name="Tritt A."/>
            <person name="Yoshinaga Y."/>
            <person name="Zwiers L.-H."/>
            <person name="Turgeon B."/>
            <person name="Goodwin S."/>
            <person name="Spatafora J."/>
            <person name="Crous P."/>
            <person name="Grigoriev I."/>
        </authorList>
    </citation>
    <scope>NUCLEOTIDE SEQUENCE</scope>
    <source>
        <strain evidence="1">CBS 627.86</strain>
    </source>
</reference>
<dbReference type="Proteomes" id="UP000799770">
    <property type="component" value="Unassembled WGS sequence"/>
</dbReference>
<organism evidence="1 2">
    <name type="scientific">Lophiotrema nucula</name>
    <dbReference type="NCBI Taxonomy" id="690887"/>
    <lineage>
        <taxon>Eukaryota</taxon>
        <taxon>Fungi</taxon>
        <taxon>Dikarya</taxon>
        <taxon>Ascomycota</taxon>
        <taxon>Pezizomycotina</taxon>
        <taxon>Dothideomycetes</taxon>
        <taxon>Pleosporomycetidae</taxon>
        <taxon>Pleosporales</taxon>
        <taxon>Lophiotremataceae</taxon>
        <taxon>Lophiotrema</taxon>
    </lineage>
</organism>
<dbReference type="EMBL" id="ML977327">
    <property type="protein sequence ID" value="KAF2113838.1"/>
    <property type="molecule type" value="Genomic_DNA"/>
</dbReference>
<accession>A0A6A5Z5Z1</accession>
<dbReference type="OrthoDB" id="2851338at2759"/>
<proteinExistence type="predicted"/>